<comment type="caution">
    <text evidence="8">The sequence shown here is derived from an EMBL/GenBank/DDBJ whole genome shotgun (WGS) entry which is preliminary data.</text>
</comment>
<dbReference type="InterPro" id="IPR011990">
    <property type="entry name" value="TPR-like_helical_dom_sf"/>
</dbReference>
<evidence type="ECO:0000256" key="6">
    <source>
        <dbReference type="ARBA" id="ARBA00023049"/>
    </source>
</evidence>
<sequence>MNRRKMPSICSIAKRGAIVGLSVALAVPAIPIAAWAQPVGLPSMGAASAAELSPALERSLGEAIMAQGRRDPTYVDDSELSQYLTTMGRKLAAFAPGAVPEVEMFGVRDPEINAFAMPGGFIGVNTGLIVASASESELAAVLAHEIGHVVQRHIARGMTQQNQNSMVMLASLAGALLAALAGGGGNLAMGVAAFGQAAAINRQLGFSRDAEREADRAGLQMLTKAGYDAEGMAQMFGRLMNASRLNEGAGGGSWASTHPLSIERMSDVQNRVRNQSPVARHVDSDDFWYIRAKMRVVQGRDAVSLRTAGQQLQDEAQALSGVRKSAAYYGLALQAFQRNNLADAERNWSLASADGRSSAQLAKLSVDIALARKEYPRALELAQAGTKRWPGHRALGIAYAQALQSVGRHTDAQEYLRAKIKQWGSDEPSLYQMLAQSEDRNGKPVAARRDQARYYVMTGAYAAAESQLQQARNMSTDFYEQSQIDVQIKEVKDKLAEERQLLERFKSG</sequence>
<dbReference type="GO" id="GO:0046872">
    <property type="term" value="F:metal ion binding"/>
    <property type="evidence" value="ECO:0007669"/>
    <property type="project" value="UniProtKB-KW"/>
</dbReference>
<organism evidence="8 9">
    <name type="scientific">Alcaligenes xylosoxydans xylosoxydans</name>
    <name type="common">Achromobacter xylosoxidans</name>
    <dbReference type="NCBI Taxonomy" id="85698"/>
    <lineage>
        <taxon>Bacteria</taxon>
        <taxon>Pseudomonadati</taxon>
        <taxon>Pseudomonadota</taxon>
        <taxon>Betaproteobacteria</taxon>
        <taxon>Burkholderiales</taxon>
        <taxon>Alcaligenaceae</taxon>
        <taxon>Achromobacter</taxon>
    </lineage>
</organism>
<keyword evidence="6" id="KW-0482">Metalloprotease</keyword>
<dbReference type="Gene3D" id="3.30.2010.10">
    <property type="entry name" value="Metalloproteases ('zincins'), catalytic domain"/>
    <property type="match status" value="1"/>
</dbReference>
<dbReference type="Gene3D" id="1.25.40.10">
    <property type="entry name" value="Tetratricopeptide repeat domain"/>
    <property type="match status" value="1"/>
</dbReference>
<feature type="domain" description="Peptidase M48" evidence="7">
    <location>
        <begin position="82"/>
        <end position="271"/>
    </location>
</feature>
<name>A0A424WCH0_ALCXX</name>
<dbReference type="SUPFAM" id="SSF48452">
    <property type="entry name" value="TPR-like"/>
    <property type="match status" value="1"/>
</dbReference>
<accession>A0A424WCH0</accession>
<dbReference type="OrthoDB" id="9810445at2"/>
<evidence type="ECO:0000256" key="1">
    <source>
        <dbReference type="ARBA" id="ARBA00001947"/>
    </source>
</evidence>
<keyword evidence="2" id="KW-0645">Protease</keyword>
<gene>
    <name evidence="8" type="ORF">DY367_14970</name>
</gene>
<dbReference type="RefSeq" id="WP_059371639.1">
    <property type="nucleotide sequence ID" value="NZ_CP061008.1"/>
</dbReference>
<dbReference type="EMBL" id="QVXO01000020">
    <property type="protein sequence ID" value="RPJ91026.1"/>
    <property type="molecule type" value="Genomic_DNA"/>
</dbReference>
<evidence type="ECO:0000256" key="2">
    <source>
        <dbReference type="ARBA" id="ARBA00022670"/>
    </source>
</evidence>
<dbReference type="PANTHER" id="PTHR22726:SF1">
    <property type="entry name" value="METALLOENDOPEPTIDASE OMA1, MITOCHONDRIAL"/>
    <property type="match status" value="1"/>
</dbReference>
<evidence type="ECO:0000313" key="9">
    <source>
        <dbReference type="Proteomes" id="UP000285324"/>
    </source>
</evidence>
<keyword evidence="4" id="KW-0378">Hydrolase</keyword>
<protein>
    <submittedName>
        <fullName evidence="8">M48 family peptidase</fullName>
    </submittedName>
</protein>
<dbReference type="InterPro" id="IPR051156">
    <property type="entry name" value="Mito/Outer_Membr_Metalloprot"/>
</dbReference>
<dbReference type="GO" id="GO:0004222">
    <property type="term" value="F:metalloendopeptidase activity"/>
    <property type="evidence" value="ECO:0007669"/>
    <property type="project" value="InterPro"/>
</dbReference>
<evidence type="ECO:0000313" key="8">
    <source>
        <dbReference type="EMBL" id="RPJ91026.1"/>
    </source>
</evidence>
<dbReference type="Proteomes" id="UP000285324">
    <property type="component" value="Unassembled WGS sequence"/>
</dbReference>
<dbReference type="GO" id="GO:0016020">
    <property type="term" value="C:membrane"/>
    <property type="evidence" value="ECO:0007669"/>
    <property type="project" value="TreeGrafter"/>
</dbReference>
<dbReference type="GO" id="GO:0051603">
    <property type="term" value="P:proteolysis involved in protein catabolic process"/>
    <property type="evidence" value="ECO:0007669"/>
    <property type="project" value="TreeGrafter"/>
</dbReference>
<keyword evidence="3" id="KW-0479">Metal-binding</keyword>
<proteinExistence type="predicted"/>
<evidence type="ECO:0000256" key="5">
    <source>
        <dbReference type="ARBA" id="ARBA00022833"/>
    </source>
</evidence>
<dbReference type="Pfam" id="PF01435">
    <property type="entry name" value="Peptidase_M48"/>
    <property type="match status" value="1"/>
</dbReference>
<dbReference type="AlphaFoldDB" id="A0A424WCH0"/>
<evidence type="ECO:0000256" key="4">
    <source>
        <dbReference type="ARBA" id="ARBA00022801"/>
    </source>
</evidence>
<dbReference type="InterPro" id="IPR001915">
    <property type="entry name" value="Peptidase_M48"/>
</dbReference>
<keyword evidence="5" id="KW-0862">Zinc</keyword>
<comment type="cofactor">
    <cofactor evidence="1">
        <name>Zn(2+)</name>
        <dbReference type="ChEBI" id="CHEBI:29105"/>
    </cofactor>
</comment>
<reference evidence="8 9" key="1">
    <citation type="submission" date="2018-08" db="EMBL/GenBank/DDBJ databases">
        <title>Achromobacter xylosoxidans Genome sequencing and assembly.</title>
        <authorList>
            <person name="Wang R."/>
            <person name="Rensing C."/>
            <person name="Li Y."/>
        </authorList>
    </citation>
    <scope>NUCLEOTIDE SEQUENCE [LARGE SCALE GENOMIC DNA]</scope>
    <source>
        <strain evidence="8 9">GD003A</strain>
    </source>
</reference>
<dbReference type="PANTHER" id="PTHR22726">
    <property type="entry name" value="METALLOENDOPEPTIDASE OMA1"/>
    <property type="match status" value="1"/>
</dbReference>
<evidence type="ECO:0000256" key="3">
    <source>
        <dbReference type="ARBA" id="ARBA00022723"/>
    </source>
</evidence>
<evidence type="ECO:0000259" key="7">
    <source>
        <dbReference type="Pfam" id="PF01435"/>
    </source>
</evidence>